<dbReference type="Pfam" id="PF00362">
    <property type="entry name" value="Integrin_beta"/>
    <property type="match status" value="1"/>
</dbReference>
<feature type="disulfide bond" evidence="17">
    <location>
        <begin position="593"/>
        <end position="639"/>
    </location>
</feature>
<dbReference type="Gene3D" id="2.10.25.10">
    <property type="entry name" value="Laminin"/>
    <property type="match status" value="4"/>
</dbReference>
<dbReference type="SMART" id="SM01242">
    <property type="entry name" value="Integrin_B_tail"/>
    <property type="match status" value="1"/>
</dbReference>
<feature type="disulfide bond" evidence="17">
    <location>
        <begin position="531"/>
        <end position="536"/>
    </location>
</feature>
<dbReference type="Gene3D" id="2.60.40.1510">
    <property type="entry name" value="ntegrin, alpha v. Chain A, domain 3"/>
    <property type="match status" value="1"/>
</dbReference>
<dbReference type="KEGG" id="cvn:111112955"/>
<feature type="disulfide bond" evidence="17">
    <location>
        <begin position="184"/>
        <end position="191"/>
    </location>
</feature>
<dbReference type="PANTHER" id="PTHR10082:SF60">
    <property type="entry name" value="INTEGRIN BETA-PS"/>
    <property type="match status" value="1"/>
</dbReference>
<feature type="disulfide bond" evidence="17">
    <location>
        <begin position="513"/>
        <end position="518"/>
    </location>
</feature>
<name>A0A8B8BUH7_CRAVI</name>
<evidence type="ECO:0000256" key="16">
    <source>
        <dbReference type="ARBA" id="ARBA00023180"/>
    </source>
</evidence>
<feature type="disulfide bond" evidence="17">
    <location>
        <begin position="38"/>
        <end position="48"/>
    </location>
</feature>
<dbReference type="Pfam" id="PF18372">
    <property type="entry name" value="I-EGF_1"/>
    <property type="match status" value="1"/>
</dbReference>
<dbReference type="SUPFAM" id="SSF69179">
    <property type="entry name" value="Integrin domains"/>
    <property type="match status" value="1"/>
</dbReference>
<feature type="disulfide bond" evidence="17">
    <location>
        <begin position="388"/>
        <end position="400"/>
    </location>
</feature>
<evidence type="ECO:0000256" key="8">
    <source>
        <dbReference type="ARBA" id="ARBA00022737"/>
    </source>
</evidence>
<dbReference type="SMART" id="SM00187">
    <property type="entry name" value="INB"/>
    <property type="match status" value="1"/>
</dbReference>
<dbReference type="InterPro" id="IPR014836">
    <property type="entry name" value="Integrin_bsu_cyt_dom"/>
</dbReference>
<keyword evidence="12 19" id="KW-1133">Transmembrane helix</keyword>
<feature type="domain" description="Integrin beta subunit tail" evidence="24">
    <location>
        <begin position="617"/>
        <end position="702"/>
    </location>
</feature>
<dbReference type="AlphaFoldDB" id="A0A8B8BUH7"/>
<evidence type="ECO:0000256" key="18">
    <source>
        <dbReference type="RuleBase" id="RU000633"/>
    </source>
</evidence>
<dbReference type="Pfam" id="PF07974">
    <property type="entry name" value="EGF_2"/>
    <property type="match status" value="1"/>
</dbReference>
<feature type="disulfide bond" evidence="17">
    <location>
        <begin position="449"/>
        <end position="453"/>
    </location>
</feature>
<dbReference type="Proteomes" id="UP000694844">
    <property type="component" value="Chromosome 9"/>
</dbReference>
<feature type="disulfide bond" evidence="17">
    <location>
        <begin position="515"/>
        <end position="544"/>
    </location>
</feature>
<dbReference type="InterPro" id="IPR015812">
    <property type="entry name" value="Integrin_bsu"/>
</dbReference>
<keyword evidence="6" id="KW-0479">Metal-binding</keyword>
<dbReference type="OrthoDB" id="410592at2759"/>
<feature type="domain" description="Integrin beta subunit VWA" evidence="22">
    <location>
        <begin position="25"/>
        <end position="451"/>
    </location>
</feature>
<gene>
    <name evidence="26" type="primary">LOC111112955</name>
</gene>
<dbReference type="Gene3D" id="1.20.5.100">
    <property type="entry name" value="Cytochrome c1, transmembrane anchor, C-terminal"/>
    <property type="match status" value="1"/>
</dbReference>
<evidence type="ECO:0000256" key="14">
    <source>
        <dbReference type="ARBA" id="ARBA00023136"/>
    </source>
</evidence>
<dbReference type="GO" id="GO:0005925">
    <property type="term" value="C:focal adhesion"/>
    <property type="evidence" value="ECO:0007669"/>
    <property type="project" value="TreeGrafter"/>
</dbReference>
<keyword evidence="9" id="KW-0106">Calcium</keyword>
<keyword evidence="7 20" id="KW-0732">Signal</keyword>
<feature type="disulfide bond" evidence="17">
    <location>
        <begin position="239"/>
        <end position="280"/>
    </location>
</feature>
<evidence type="ECO:0000256" key="17">
    <source>
        <dbReference type="PIRSR" id="PIRSR002512-1"/>
    </source>
</evidence>
<dbReference type="InterPro" id="IPR032695">
    <property type="entry name" value="Integrin_dom_sf"/>
</dbReference>
<comment type="similarity">
    <text evidence="2 18">Belongs to the integrin beta chain family.</text>
</comment>
<feature type="disulfide bond" evidence="17">
    <location>
        <begin position="490"/>
        <end position="500"/>
    </location>
</feature>
<sequence length="787" mass="86759">MRVWIFVWLLASVASVRAQTCSGERCGECLINEGCGWCKDPGYSLKRCKMESQLTTDGCIDIVRRKSHTIQLIQNDDFSDGGPGLEPIQIKPQKIRVKLVPNRRLRDVEIFYKIAKNFPLDLYFLNDPSYTMRFLASSLNSLANDIANDIATLTTDFQFGLGTSMDKVIEPFTNQNPTYLKYPCGSSAVQCDFPYSFINRQSLTTNIAAFTAAVRNVNITGNQDAVEGLFDGLMQVMVCGEKIGWRNKARRMVIYATDINFHYAGDGRVAGILEPNDCQCHLDNSGKYTKAEIQDYPSVGQIVQKARENNINIIFVIGGTDNLAVRTMYYDQLAGILPGGFKNASVLSADASNILQIVGDSYRRLRETVKLVISKVPEELNVAIYSNCATGRTLDLTDTCTGLTIENWTNFTLDIISNLTSCPTERIQSFTLYPEGLEERVEVEIEHVCDCDCQLAPEAEPNSTKCSGRGTYECGMCNCQEGWSGEECECDQRGTEEEACGTVAGICSNAGNCTCRKCECFDGYSGEMCECNDRNCPSSNGQLCGGINHGNCSCSKCNCDPAYSGDACDCLISTDNCRNDNGTICSDNGVCECGRCQCNAGFRGDTCERCQNCVGTCKNNYNCVECVGFNQGIYNGTVCNEKCRDVQVVSLFTNTVDENDTVVTSCVLEDKFGCIIYFNVYDSGSGQLVQVRADKNCPPEPADPLAVGLGVSGAFFLVGIVLLLIWKLLTMLYDSMEYKQFESEITNPAWEKSDNPLYKECVTTIQNPMHETDIPSGDDIKDVKELN</sequence>
<evidence type="ECO:0000256" key="6">
    <source>
        <dbReference type="ARBA" id="ARBA00022723"/>
    </source>
</evidence>
<reference evidence="26" key="1">
    <citation type="submission" date="2025-08" db="UniProtKB">
        <authorList>
            <consortium name="RefSeq"/>
        </authorList>
    </citation>
    <scope>IDENTIFICATION</scope>
    <source>
        <tissue evidence="26">Whole sample</tissue>
    </source>
</reference>
<keyword evidence="4" id="KW-0245">EGF-like domain</keyword>
<dbReference type="Pfam" id="PF08725">
    <property type="entry name" value="Integrin_b_cyt"/>
    <property type="match status" value="1"/>
</dbReference>
<feature type="domain" description="EGF-like" evidence="21">
    <location>
        <begin position="499"/>
        <end position="530"/>
    </location>
</feature>
<dbReference type="InterPro" id="IPR012896">
    <property type="entry name" value="Integrin_bsu_tail"/>
</dbReference>
<feature type="domain" description="EGF-like" evidence="21">
    <location>
        <begin position="576"/>
        <end position="608"/>
    </location>
</feature>
<dbReference type="GO" id="GO:0016477">
    <property type="term" value="P:cell migration"/>
    <property type="evidence" value="ECO:0007669"/>
    <property type="project" value="TreeGrafter"/>
</dbReference>
<protein>
    <recommendedName>
        <fullName evidence="18">Integrin beta</fullName>
    </recommendedName>
</protein>
<feature type="disulfide bond" evidence="17">
    <location>
        <begin position="474"/>
        <end position="507"/>
    </location>
</feature>
<dbReference type="GeneID" id="111112955"/>
<evidence type="ECO:0000256" key="3">
    <source>
        <dbReference type="ARBA" id="ARBA00022475"/>
    </source>
</evidence>
<feature type="disulfide bond" evidence="17">
    <location>
        <begin position="26"/>
        <end position="35"/>
    </location>
</feature>
<dbReference type="GO" id="GO:0033627">
    <property type="term" value="P:cell adhesion mediated by integrin"/>
    <property type="evidence" value="ECO:0007669"/>
    <property type="project" value="TreeGrafter"/>
</dbReference>
<feature type="disulfide bond" evidence="17">
    <location>
        <begin position="598"/>
        <end position="607"/>
    </location>
</feature>
<feature type="disulfide bond" evidence="17">
    <location>
        <begin position="623"/>
        <end position="697"/>
    </location>
</feature>
<comment type="subcellular location">
    <subcellularLocation>
        <location evidence="1 18">Cell membrane</location>
        <topology evidence="1 18">Single-pass type I membrane protein</topology>
    </subcellularLocation>
</comment>
<dbReference type="InterPro" id="IPR036465">
    <property type="entry name" value="vWFA_dom_sf"/>
</dbReference>
<dbReference type="PIRSF" id="PIRSF002512">
    <property type="entry name" value="Integrin_B"/>
    <property type="match status" value="1"/>
</dbReference>
<proteinExistence type="inferred from homology"/>
<dbReference type="FunFam" id="2.10.25.10:FF:000075">
    <property type="entry name" value="Integrin beta"/>
    <property type="match status" value="1"/>
</dbReference>
<evidence type="ECO:0000256" key="20">
    <source>
        <dbReference type="SAM" id="SignalP"/>
    </source>
</evidence>
<keyword evidence="15 17" id="KW-1015">Disulfide bond</keyword>
<evidence type="ECO:0000256" key="19">
    <source>
        <dbReference type="SAM" id="Phobius"/>
    </source>
</evidence>
<feature type="signal peptide" evidence="20">
    <location>
        <begin position="1"/>
        <end position="18"/>
    </location>
</feature>
<dbReference type="GO" id="GO:0098609">
    <property type="term" value="P:cell-cell adhesion"/>
    <property type="evidence" value="ECO:0007669"/>
    <property type="project" value="TreeGrafter"/>
</dbReference>
<evidence type="ECO:0000256" key="10">
    <source>
        <dbReference type="ARBA" id="ARBA00022842"/>
    </source>
</evidence>
<feature type="disulfide bond" evidence="17">
    <location>
        <begin position="591"/>
        <end position="596"/>
    </location>
</feature>
<evidence type="ECO:0000256" key="5">
    <source>
        <dbReference type="ARBA" id="ARBA00022692"/>
    </source>
</evidence>
<dbReference type="GO" id="GO:0007229">
    <property type="term" value="P:integrin-mediated signaling pathway"/>
    <property type="evidence" value="ECO:0007669"/>
    <property type="project" value="UniProtKB-KW"/>
</dbReference>
<keyword evidence="16" id="KW-0325">Glycoprotein</keyword>
<evidence type="ECO:0000256" key="12">
    <source>
        <dbReference type="ARBA" id="ARBA00022989"/>
    </source>
</evidence>
<dbReference type="GO" id="GO:0007160">
    <property type="term" value="P:cell-matrix adhesion"/>
    <property type="evidence" value="ECO:0007669"/>
    <property type="project" value="TreeGrafter"/>
</dbReference>
<feature type="domain" description="EGF-like" evidence="21">
    <location>
        <begin position="452"/>
        <end position="489"/>
    </location>
</feature>
<feature type="chain" id="PRO_5034355884" description="Integrin beta" evidence="20">
    <location>
        <begin position="19"/>
        <end position="787"/>
    </location>
</feature>
<evidence type="ECO:0000256" key="13">
    <source>
        <dbReference type="ARBA" id="ARBA00023037"/>
    </source>
</evidence>
<feature type="disulfide bond" evidence="17">
    <location>
        <begin position="559"/>
        <end position="568"/>
    </location>
</feature>
<keyword evidence="5 18" id="KW-0812">Transmembrane</keyword>
<keyword evidence="14 19" id="KW-0472">Membrane</keyword>
<feature type="disulfide bond" evidence="17">
    <location>
        <begin position="554"/>
        <end position="585"/>
    </location>
</feature>
<accession>A0A8B8BUH7</accession>
<evidence type="ECO:0000256" key="9">
    <source>
        <dbReference type="ARBA" id="ARBA00022837"/>
    </source>
</evidence>
<keyword evidence="8" id="KW-0677">Repeat</keyword>
<dbReference type="RefSeq" id="XP_022306556.1">
    <property type="nucleotide sequence ID" value="XM_022450848.1"/>
</dbReference>
<feature type="disulfide bond" evidence="17">
    <location>
        <begin position="617"/>
        <end position="626"/>
    </location>
</feature>
<feature type="disulfide bond" evidence="17">
    <location>
        <begin position="570"/>
        <end position="577"/>
    </location>
</feature>
<evidence type="ECO:0000259" key="23">
    <source>
        <dbReference type="SMART" id="SM01241"/>
    </source>
</evidence>
<evidence type="ECO:0000256" key="7">
    <source>
        <dbReference type="ARBA" id="ARBA00022729"/>
    </source>
</evidence>
<dbReference type="FunFam" id="2.10.25.10:FF:000036">
    <property type="entry name" value="Integrin beta"/>
    <property type="match status" value="1"/>
</dbReference>
<dbReference type="GO" id="GO:0005178">
    <property type="term" value="F:integrin binding"/>
    <property type="evidence" value="ECO:0007669"/>
    <property type="project" value="TreeGrafter"/>
</dbReference>
<dbReference type="SUPFAM" id="SSF53300">
    <property type="entry name" value="vWA-like"/>
    <property type="match status" value="1"/>
</dbReference>
<evidence type="ECO:0000256" key="1">
    <source>
        <dbReference type="ARBA" id="ARBA00004251"/>
    </source>
</evidence>
<feature type="disulfide bond" evidence="17">
    <location>
        <begin position="520"/>
        <end position="529"/>
    </location>
</feature>
<feature type="disulfide bond" evidence="17">
    <location>
        <begin position="29"/>
        <end position="59"/>
    </location>
</feature>
<dbReference type="SUPFAM" id="SSF69687">
    <property type="entry name" value="Integrin beta tail domain"/>
    <property type="match status" value="1"/>
</dbReference>
<dbReference type="InterPro" id="IPR013111">
    <property type="entry name" value="EGF_extracell"/>
</dbReference>
<dbReference type="GO" id="GO:0008305">
    <property type="term" value="C:integrin complex"/>
    <property type="evidence" value="ECO:0007669"/>
    <property type="project" value="TreeGrafter"/>
</dbReference>
<dbReference type="PANTHER" id="PTHR10082">
    <property type="entry name" value="INTEGRIN BETA SUBUNIT"/>
    <property type="match status" value="1"/>
</dbReference>
<dbReference type="InterPro" id="IPR040622">
    <property type="entry name" value="EGF_integrin_1"/>
</dbReference>
<dbReference type="PRINTS" id="PR01186">
    <property type="entry name" value="INTEGRINB"/>
</dbReference>
<dbReference type="SMART" id="SM00181">
    <property type="entry name" value="EGF"/>
    <property type="match status" value="4"/>
</dbReference>
<keyword evidence="11 18" id="KW-0130">Cell adhesion</keyword>
<evidence type="ECO:0000259" key="24">
    <source>
        <dbReference type="SMART" id="SM01242"/>
    </source>
</evidence>
<feature type="domain" description="Integrin beta subunit cytoplasmic" evidence="23">
    <location>
        <begin position="727"/>
        <end position="772"/>
    </location>
</feature>
<organism evidence="25 26">
    <name type="scientific">Crassostrea virginica</name>
    <name type="common">Eastern oyster</name>
    <dbReference type="NCBI Taxonomy" id="6565"/>
    <lineage>
        <taxon>Eukaryota</taxon>
        <taxon>Metazoa</taxon>
        <taxon>Spiralia</taxon>
        <taxon>Lophotrochozoa</taxon>
        <taxon>Mollusca</taxon>
        <taxon>Bivalvia</taxon>
        <taxon>Autobranchia</taxon>
        <taxon>Pteriomorphia</taxon>
        <taxon>Ostreida</taxon>
        <taxon>Ostreoidea</taxon>
        <taxon>Ostreidae</taxon>
        <taxon>Crassostrea</taxon>
    </lineage>
</organism>
<dbReference type="Gene3D" id="3.40.50.410">
    <property type="entry name" value="von Willebrand factor, type A domain"/>
    <property type="match status" value="1"/>
</dbReference>
<dbReference type="GO" id="GO:0046872">
    <property type="term" value="F:metal ion binding"/>
    <property type="evidence" value="ECO:0007669"/>
    <property type="project" value="UniProtKB-KW"/>
</dbReference>
<keyword evidence="10" id="KW-0460">Magnesium</keyword>
<feature type="transmembrane region" description="Helical" evidence="19">
    <location>
        <begin position="705"/>
        <end position="729"/>
    </location>
</feature>
<evidence type="ECO:0000256" key="2">
    <source>
        <dbReference type="ARBA" id="ARBA00007449"/>
    </source>
</evidence>
<dbReference type="InterPro" id="IPR002369">
    <property type="entry name" value="Integrin_bsu_VWA"/>
</dbReference>
<evidence type="ECO:0000313" key="26">
    <source>
        <dbReference type="RefSeq" id="XP_022306556.1"/>
    </source>
</evidence>
<evidence type="ECO:0000256" key="15">
    <source>
        <dbReference type="ARBA" id="ARBA00023157"/>
    </source>
</evidence>
<dbReference type="InterPro" id="IPR036349">
    <property type="entry name" value="Integrin_bsu_tail_dom_sf"/>
</dbReference>
<feature type="disulfide bond" evidence="17">
    <location>
        <begin position="552"/>
        <end position="557"/>
    </location>
</feature>
<keyword evidence="13 18" id="KW-0401">Integrin</keyword>
<feature type="domain" description="EGF-like" evidence="21">
    <location>
        <begin position="20"/>
        <end position="49"/>
    </location>
</feature>
<evidence type="ECO:0000259" key="22">
    <source>
        <dbReference type="SMART" id="SM00187"/>
    </source>
</evidence>
<evidence type="ECO:0000256" key="4">
    <source>
        <dbReference type="ARBA" id="ARBA00022536"/>
    </source>
</evidence>
<keyword evidence="3" id="KW-1003">Cell membrane</keyword>
<feature type="disulfide bond" evidence="17">
    <location>
        <begin position="479"/>
        <end position="488"/>
    </location>
</feature>
<dbReference type="InterPro" id="IPR000742">
    <property type="entry name" value="EGF"/>
</dbReference>
<dbReference type="SUPFAM" id="SSF57196">
    <property type="entry name" value="EGF/Laminin"/>
    <property type="match status" value="2"/>
</dbReference>
<keyword evidence="25" id="KW-1185">Reference proteome</keyword>
<dbReference type="GO" id="GO:0009986">
    <property type="term" value="C:cell surface"/>
    <property type="evidence" value="ECO:0007669"/>
    <property type="project" value="TreeGrafter"/>
</dbReference>
<evidence type="ECO:0000259" key="21">
    <source>
        <dbReference type="SMART" id="SM00181"/>
    </source>
</evidence>
<evidence type="ECO:0000313" key="25">
    <source>
        <dbReference type="Proteomes" id="UP000694844"/>
    </source>
</evidence>
<evidence type="ECO:0000256" key="11">
    <source>
        <dbReference type="ARBA" id="ARBA00022889"/>
    </source>
</evidence>
<dbReference type="SMART" id="SM01241">
    <property type="entry name" value="Integrin_b_cyt"/>
    <property type="match status" value="1"/>
</dbReference>